<feature type="domain" description="DUF7402" evidence="3">
    <location>
        <begin position="285"/>
        <end position="414"/>
    </location>
</feature>
<feature type="signal peptide" evidence="2">
    <location>
        <begin position="1"/>
        <end position="26"/>
    </location>
</feature>
<dbReference type="SUPFAM" id="SSF102588">
    <property type="entry name" value="LmbE-like"/>
    <property type="match status" value="1"/>
</dbReference>
<keyword evidence="1" id="KW-0862">Zinc</keyword>
<dbReference type="EMBL" id="FZNR01000002">
    <property type="protein sequence ID" value="SNR48779.1"/>
    <property type="molecule type" value="Genomic_DNA"/>
</dbReference>
<dbReference type="Pfam" id="PF24135">
    <property type="entry name" value="DUF7402"/>
    <property type="match status" value="1"/>
</dbReference>
<evidence type="ECO:0000259" key="3">
    <source>
        <dbReference type="Pfam" id="PF24135"/>
    </source>
</evidence>
<dbReference type="InterPro" id="IPR024078">
    <property type="entry name" value="LmbE-like_dom_sf"/>
</dbReference>
<keyword evidence="5" id="KW-1185">Reference proteome</keyword>
<dbReference type="PANTHER" id="PTHR12993">
    <property type="entry name" value="N-ACETYLGLUCOSAMINYL-PHOSPHATIDYLINOSITOL DE-N-ACETYLASE-RELATED"/>
    <property type="match status" value="1"/>
</dbReference>
<organism evidence="4 5">
    <name type="scientific">Actinoplanes regularis</name>
    <dbReference type="NCBI Taxonomy" id="52697"/>
    <lineage>
        <taxon>Bacteria</taxon>
        <taxon>Bacillati</taxon>
        <taxon>Actinomycetota</taxon>
        <taxon>Actinomycetes</taxon>
        <taxon>Micromonosporales</taxon>
        <taxon>Micromonosporaceae</taxon>
        <taxon>Actinoplanes</taxon>
    </lineage>
</organism>
<dbReference type="PROSITE" id="PS51257">
    <property type="entry name" value="PROKAR_LIPOPROTEIN"/>
    <property type="match status" value="1"/>
</dbReference>
<dbReference type="Proteomes" id="UP000198415">
    <property type="component" value="Unassembled WGS sequence"/>
</dbReference>
<feature type="chain" id="PRO_5011969239" evidence="2">
    <location>
        <begin position="27"/>
        <end position="419"/>
    </location>
</feature>
<dbReference type="Pfam" id="PF02585">
    <property type="entry name" value="PIG-L"/>
    <property type="match status" value="1"/>
</dbReference>
<dbReference type="InterPro" id="IPR008979">
    <property type="entry name" value="Galactose-bd-like_sf"/>
</dbReference>
<dbReference type="AlphaFoldDB" id="A0A238WSY9"/>
<proteinExistence type="predicted"/>
<evidence type="ECO:0000313" key="4">
    <source>
        <dbReference type="EMBL" id="SNR48779.1"/>
    </source>
</evidence>
<dbReference type="GO" id="GO:0000225">
    <property type="term" value="F:N-acetylglucosaminylphosphatidylinositol deacetylase activity"/>
    <property type="evidence" value="ECO:0007669"/>
    <property type="project" value="TreeGrafter"/>
</dbReference>
<protein>
    <submittedName>
        <fullName evidence="4">GlcNAc-PI de-N-acetylase</fullName>
    </submittedName>
</protein>
<dbReference type="GO" id="GO:0016137">
    <property type="term" value="P:glycoside metabolic process"/>
    <property type="evidence" value="ECO:0007669"/>
    <property type="project" value="UniProtKB-ARBA"/>
</dbReference>
<evidence type="ECO:0000256" key="1">
    <source>
        <dbReference type="ARBA" id="ARBA00022833"/>
    </source>
</evidence>
<gene>
    <name evidence="4" type="ORF">SAMN06264365_102797</name>
</gene>
<dbReference type="PANTHER" id="PTHR12993:SF23">
    <property type="entry name" value="N-ACETYLGLUCOSAMINYLPHOSPHATIDYLINOSITOL DEACETYLASE"/>
    <property type="match status" value="1"/>
</dbReference>
<evidence type="ECO:0000256" key="2">
    <source>
        <dbReference type="SAM" id="SignalP"/>
    </source>
</evidence>
<dbReference type="RefSeq" id="WP_179276991.1">
    <property type="nucleotide sequence ID" value="NZ_BOMU01000018.1"/>
</dbReference>
<dbReference type="Gene3D" id="3.40.50.10320">
    <property type="entry name" value="LmbE-like"/>
    <property type="match status" value="1"/>
</dbReference>
<sequence>MHLIRTAIAVLALVVGTLAAPGTAGAGACLRTMNVVAHEDDDLLFLNPEISDDIAAGRCVTTVYVTSGDAARGANYWRGREEGEMAAYARMAARPARWTEDTLTVNGQAVHRATLDGAPVTLLFLRLPDRVGGWPDQTLQMLWLDRTARIRTLDTGQTYTRSALLGVLLGVMETYQPWILRTLDFRNPYGDGDHDDHHTVGYLTWDAQQRYRTPHRTIGHLGYPVGNEPANLTAAQYDTKLGYFLTYAPHDPVVCQTADWCTRGNYGAFARRNIAVAAPVGPGRNVAAQSWVTASSGRAASAQVAAKAVDGRLGATLIGEWVTLQQKAGAWLALRWPAPQRIGRVVLYDRPNPLDWITSGVLLFSDGSVIRVGPLPNNGAPLVVKFAPKTVTSLRFVVTGVSAVTKNTGLAEIRTITAG</sequence>
<accession>A0A238WSY9</accession>
<evidence type="ECO:0000313" key="5">
    <source>
        <dbReference type="Proteomes" id="UP000198415"/>
    </source>
</evidence>
<reference evidence="4 5" key="1">
    <citation type="submission" date="2017-06" db="EMBL/GenBank/DDBJ databases">
        <authorList>
            <person name="Kim H.J."/>
            <person name="Triplett B.A."/>
        </authorList>
    </citation>
    <scope>NUCLEOTIDE SEQUENCE [LARGE SCALE GENOMIC DNA]</scope>
    <source>
        <strain evidence="4 5">DSM 43151</strain>
    </source>
</reference>
<dbReference type="Gene3D" id="2.60.120.260">
    <property type="entry name" value="Galactose-binding domain-like"/>
    <property type="match status" value="1"/>
</dbReference>
<dbReference type="InterPro" id="IPR003737">
    <property type="entry name" value="GlcNAc_PI_deacetylase-related"/>
</dbReference>
<name>A0A238WSY9_9ACTN</name>
<dbReference type="InterPro" id="IPR055826">
    <property type="entry name" value="DUF7402"/>
</dbReference>
<keyword evidence="2" id="KW-0732">Signal</keyword>
<dbReference type="SUPFAM" id="SSF49785">
    <property type="entry name" value="Galactose-binding domain-like"/>
    <property type="match status" value="1"/>
</dbReference>